<dbReference type="PANTHER" id="PTHR47506:SF6">
    <property type="entry name" value="HTH-TYPE TRANSCRIPTIONAL REPRESSOR NEMR"/>
    <property type="match status" value="1"/>
</dbReference>
<sequence>MSPRNSQEGPAAARRHILDRGVAVALVKGLRALSIRRLAADMDMSEADLIGPFESKETLQLSILERVGELIVEIVLEPTAAAPPGRARLRALTEGWIRYISGEPERCPGGCLFSMATFEYDALAGPVRDAVVDGMMQWRAYLVEATREAADVGELPDGADPDQLAFELMGLFTGFNMSVHLFHDPDAVARLWQGVGRLLGT</sequence>
<reference evidence="4" key="1">
    <citation type="submission" date="2021-01" db="EMBL/GenBank/DDBJ databases">
        <title>Whole genome shotgun sequence of Planotetraspora thailandica NBRC 104271.</title>
        <authorList>
            <person name="Komaki H."/>
            <person name="Tamura T."/>
        </authorList>
    </citation>
    <scope>NUCLEOTIDE SEQUENCE</scope>
    <source>
        <strain evidence="4">NBRC 104271</strain>
    </source>
</reference>
<dbReference type="AlphaFoldDB" id="A0A8J4DEM3"/>
<dbReference type="Gene3D" id="1.10.10.60">
    <property type="entry name" value="Homeodomain-like"/>
    <property type="match status" value="1"/>
</dbReference>
<protein>
    <submittedName>
        <fullName evidence="4">TetR family transcriptional regulator</fullName>
    </submittedName>
</protein>
<accession>A0A8J4DEM3</accession>
<dbReference type="InterPro" id="IPR036271">
    <property type="entry name" value="Tet_transcr_reg_TetR-rel_C_sf"/>
</dbReference>
<dbReference type="PANTHER" id="PTHR47506">
    <property type="entry name" value="TRANSCRIPTIONAL REGULATORY PROTEIN"/>
    <property type="match status" value="1"/>
</dbReference>
<keyword evidence="5" id="KW-1185">Reference proteome</keyword>
<comment type="caution">
    <text evidence="4">The sequence shown here is derived from an EMBL/GenBank/DDBJ whole genome shotgun (WGS) entry which is preliminary data.</text>
</comment>
<evidence type="ECO:0000313" key="4">
    <source>
        <dbReference type="EMBL" id="GII59218.1"/>
    </source>
</evidence>
<evidence type="ECO:0000313" key="5">
    <source>
        <dbReference type="Proteomes" id="UP000605992"/>
    </source>
</evidence>
<name>A0A8J4DEM3_9ACTN</name>
<dbReference type="Gene3D" id="1.10.357.10">
    <property type="entry name" value="Tetracycline Repressor, domain 2"/>
    <property type="match status" value="1"/>
</dbReference>
<evidence type="ECO:0000256" key="2">
    <source>
        <dbReference type="ARBA" id="ARBA00023163"/>
    </source>
</evidence>
<dbReference type="EMBL" id="BOOR01000080">
    <property type="protein sequence ID" value="GII59218.1"/>
    <property type="molecule type" value="Genomic_DNA"/>
</dbReference>
<proteinExistence type="predicted"/>
<dbReference type="Proteomes" id="UP000605992">
    <property type="component" value="Unassembled WGS sequence"/>
</dbReference>
<gene>
    <name evidence="4" type="ORF">Pth03_76070</name>
</gene>
<evidence type="ECO:0000259" key="3">
    <source>
        <dbReference type="Pfam" id="PF16925"/>
    </source>
</evidence>
<feature type="domain" description="Tetracyclin repressor-like C-terminal" evidence="3">
    <location>
        <begin position="85"/>
        <end position="194"/>
    </location>
</feature>
<dbReference type="Pfam" id="PF16925">
    <property type="entry name" value="TetR_C_13"/>
    <property type="match status" value="1"/>
</dbReference>
<keyword evidence="2" id="KW-0804">Transcription</keyword>
<dbReference type="SUPFAM" id="SSF46689">
    <property type="entry name" value="Homeodomain-like"/>
    <property type="match status" value="1"/>
</dbReference>
<evidence type="ECO:0000256" key="1">
    <source>
        <dbReference type="ARBA" id="ARBA00023015"/>
    </source>
</evidence>
<keyword evidence="1" id="KW-0805">Transcription regulation</keyword>
<organism evidence="4 5">
    <name type="scientific">Planotetraspora thailandica</name>
    <dbReference type="NCBI Taxonomy" id="487172"/>
    <lineage>
        <taxon>Bacteria</taxon>
        <taxon>Bacillati</taxon>
        <taxon>Actinomycetota</taxon>
        <taxon>Actinomycetes</taxon>
        <taxon>Streptosporangiales</taxon>
        <taxon>Streptosporangiaceae</taxon>
        <taxon>Planotetraspora</taxon>
    </lineage>
</organism>
<dbReference type="SUPFAM" id="SSF48498">
    <property type="entry name" value="Tetracyclin repressor-like, C-terminal domain"/>
    <property type="match status" value="1"/>
</dbReference>
<dbReference type="InterPro" id="IPR009057">
    <property type="entry name" value="Homeodomain-like_sf"/>
</dbReference>
<dbReference type="RefSeq" id="WP_203949281.1">
    <property type="nucleotide sequence ID" value="NZ_BOOR01000080.1"/>
</dbReference>
<dbReference type="InterPro" id="IPR011075">
    <property type="entry name" value="TetR_C"/>
</dbReference>